<reference evidence="1" key="1">
    <citation type="submission" date="2022-04" db="EMBL/GenBank/DDBJ databases">
        <title>Genome of the entomopathogenic fungus Entomophthora muscae.</title>
        <authorList>
            <person name="Elya C."/>
            <person name="Lovett B.R."/>
            <person name="Lee E."/>
            <person name="Macias A.M."/>
            <person name="Hajek A.E."/>
            <person name="De Bivort B.L."/>
            <person name="Kasson M.T."/>
            <person name="De Fine Licht H.H."/>
            <person name="Stajich J.E."/>
        </authorList>
    </citation>
    <scope>NUCLEOTIDE SEQUENCE</scope>
    <source>
        <strain evidence="1">Berkeley</strain>
    </source>
</reference>
<protein>
    <submittedName>
        <fullName evidence="1">Vacuolar protein-sorting-associated protein 60</fullName>
    </submittedName>
</protein>
<gene>
    <name evidence="1" type="primary">VPS60</name>
    <name evidence="1" type="ORF">DSO57_1004914</name>
</gene>
<accession>A0ACC2SL21</accession>
<name>A0ACC2SL21_9FUNG</name>
<comment type="caution">
    <text evidence="1">The sequence shown here is derived from an EMBL/GenBank/DDBJ whole genome shotgun (WGS) entry which is preliminary data.</text>
</comment>
<evidence type="ECO:0000313" key="1">
    <source>
        <dbReference type="EMBL" id="KAJ9062969.1"/>
    </source>
</evidence>
<dbReference type="EMBL" id="QTSX02004983">
    <property type="protein sequence ID" value="KAJ9062969.1"/>
    <property type="molecule type" value="Genomic_DNA"/>
</dbReference>
<sequence>MNRFFGSSKPKDPKPTIQSAITTADSRIETIDSKVKKLDAELLKYKEQMKKLPDGPSKNSIKARATRVLQQRNMYNTQRDQIQSQVFSMEQTQFTTENLKNTVTTVQAMKDASKELKKEFKRVDIDKIESLQDELADLIEESSYVQEALSMTYGVPDDIDENELEAELDALELELEFEDTDAVPEYLQEPAPSNSLPELGEHAAFPETQVIFCIT</sequence>
<dbReference type="Proteomes" id="UP001165960">
    <property type="component" value="Unassembled WGS sequence"/>
</dbReference>
<evidence type="ECO:0000313" key="2">
    <source>
        <dbReference type="Proteomes" id="UP001165960"/>
    </source>
</evidence>
<proteinExistence type="predicted"/>
<keyword evidence="2" id="KW-1185">Reference proteome</keyword>
<organism evidence="1 2">
    <name type="scientific">Entomophthora muscae</name>
    <dbReference type="NCBI Taxonomy" id="34485"/>
    <lineage>
        <taxon>Eukaryota</taxon>
        <taxon>Fungi</taxon>
        <taxon>Fungi incertae sedis</taxon>
        <taxon>Zoopagomycota</taxon>
        <taxon>Entomophthoromycotina</taxon>
        <taxon>Entomophthoromycetes</taxon>
        <taxon>Entomophthorales</taxon>
        <taxon>Entomophthoraceae</taxon>
        <taxon>Entomophthora</taxon>
    </lineage>
</organism>